<gene>
    <name evidence="1" type="ORF">C1872_11045</name>
</gene>
<sequence>MGRGMHAKPADRRAAAFDLPHKRPGRKRAAVVAACLAAMLCCGGALAWFHAESGLFNMFKAANVTPGVNETFDSPHTVKENVYATNKGNVKAYLRASVSVRWETGSQAGGSAVVLGDVPELGKDYAMQRGAVASPDATAQPADSWIQGTDGLYYWPKPLAPESDATGGVAPERTANLIAKCEASPNTSHTDGRHLVVEIDVQAVQADPVDAVSEAWGPDRGGAVTGVATDGTLTVSSKGGAA</sequence>
<dbReference type="AlphaFoldDB" id="A0A369MRU0"/>
<name>A0A369MRU0_EGGLN</name>
<comment type="caution">
    <text evidence="1">The sequence shown here is derived from an EMBL/GenBank/DDBJ whole genome shotgun (WGS) entry which is preliminary data.</text>
</comment>
<reference evidence="1 2" key="1">
    <citation type="journal article" date="2018" name="Elife">
        <title>Discovery and characterization of a prevalent human gut bacterial enzyme sufficient for the inactivation of a family of plant toxins.</title>
        <authorList>
            <person name="Koppel N."/>
            <person name="Bisanz J.E."/>
            <person name="Pandelia M.E."/>
            <person name="Turnbaugh P.J."/>
            <person name="Balskus E.P."/>
        </authorList>
    </citation>
    <scope>NUCLEOTIDE SEQUENCE [LARGE SCALE GENOMIC DNA]</scope>
    <source>
        <strain evidence="1 2">MR1 #12</strain>
    </source>
</reference>
<dbReference type="EMBL" id="PPTX01000017">
    <property type="protein sequence ID" value="RDB77711.1"/>
    <property type="molecule type" value="Genomic_DNA"/>
</dbReference>
<accession>A0A369MRU0</accession>
<dbReference type="Proteomes" id="UP000253752">
    <property type="component" value="Unassembled WGS sequence"/>
</dbReference>
<protein>
    <submittedName>
        <fullName evidence="1">Uncharacterized protein</fullName>
    </submittedName>
</protein>
<evidence type="ECO:0000313" key="1">
    <source>
        <dbReference type="EMBL" id="RDB77711.1"/>
    </source>
</evidence>
<organism evidence="1 2">
    <name type="scientific">Eggerthella lenta</name>
    <name type="common">Eubacterium lentum</name>
    <dbReference type="NCBI Taxonomy" id="84112"/>
    <lineage>
        <taxon>Bacteria</taxon>
        <taxon>Bacillati</taxon>
        <taxon>Actinomycetota</taxon>
        <taxon>Coriobacteriia</taxon>
        <taxon>Eggerthellales</taxon>
        <taxon>Eggerthellaceae</taxon>
        <taxon>Eggerthella</taxon>
    </lineage>
</organism>
<proteinExistence type="predicted"/>
<dbReference type="RefSeq" id="WP_114516551.1">
    <property type="nucleotide sequence ID" value="NZ_PPTX01000017.1"/>
</dbReference>
<evidence type="ECO:0000313" key="2">
    <source>
        <dbReference type="Proteomes" id="UP000253752"/>
    </source>
</evidence>